<name>A0A5N6YK40_9EURO</name>
<dbReference type="AlphaFoldDB" id="A0A5N6YK40"/>
<organism evidence="1">
    <name type="scientific">Aspergillus arachidicola</name>
    <dbReference type="NCBI Taxonomy" id="656916"/>
    <lineage>
        <taxon>Eukaryota</taxon>
        <taxon>Fungi</taxon>
        <taxon>Dikarya</taxon>
        <taxon>Ascomycota</taxon>
        <taxon>Pezizomycotina</taxon>
        <taxon>Eurotiomycetes</taxon>
        <taxon>Eurotiomycetidae</taxon>
        <taxon>Eurotiales</taxon>
        <taxon>Aspergillaceae</taxon>
        <taxon>Aspergillus</taxon>
        <taxon>Aspergillus subgen. Circumdati</taxon>
    </lineage>
</organism>
<dbReference type="EMBL" id="ML737119">
    <property type="protein sequence ID" value="KAE8345548.1"/>
    <property type="molecule type" value="Genomic_DNA"/>
</dbReference>
<dbReference type="Proteomes" id="UP000325558">
    <property type="component" value="Unassembled WGS sequence"/>
</dbReference>
<proteinExistence type="predicted"/>
<protein>
    <submittedName>
        <fullName evidence="1">Uncharacterized protein</fullName>
    </submittedName>
</protein>
<evidence type="ECO:0000313" key="1">
    <source>
        <dbReference type="EMBL" id="KAE8345548.1"/>
    </source>
</evidence>
<gene>
    <name evidence="1" type="ORF">BDV24DRAFT_125312</name>
</gene>
<reference evidence="1" key="1">
    <citation type="submission" date="2019-04" db="EMBL/GenBank/DDBJ databases">
        <title>Friends and foes A comparative genomics study of 23 Aspergillus species from section Flavi.</title>
        <authorList>
            <consortium name="DOE Joint Genome Institute"/>
            <person name="Kjaerbolling I."/>
            <person name="Vesth T."/>
            <person name="Frisvad J.C."/>
            <person name="Nybo J.L."/>
            <person name="Theobald S."/>
            <person name="Kildgaard S."/>
            <person name="Isbrandt T."/>
            <person name="Kuo A."/>
            <person name="Sato A."/>
            <person name="Lyhne E.K."/>
            <person name="Kogle M.E."/>
            <person name="Wiebenga A."/>
            <person name="Kun R.S."/>
            <person name="Lubbers R.J."/>
            <person name="Makela M.R."/>
            <person name="Barry K."/>
            <person name="Chovatia M."/>
            <person name="Clum A."/>
            <person name="Daum C."/>
            <person name="Haridas S."/>
            <person name="He G."/>
            <person name="LaButti K."/>
            <person name="Lipzen A."/>
            <person name="Mondo S."/>
            <person name="Riley R."/>
            <person name="Salamov A."/>
            <person name="Simmons B.A."/>
            <person name="Magnuson J.K."/>
            <person name="Henrissat B."/>
            <person name="Mortensen U.H."/>
            <person name="Larsen T.O."/>
            <person name="Devries R.P."/>
            <person name="Grigoriev I.V."/>
            <person name="Machida M."/>
            <person name="Baker S.E."/>
            <person name="Andersen M.R."/>
        </authorList>
    </citation>
    <scope>NUCLEOTIDE SEQUENCE</scope>
    <source>
        <strain evidence="1">CBS 117612</strain>
    </source>
</reference>
<sequence>MASIDYPVYLHTRLSRPALCAARSPTTGAILCQLVTGWLLRFVILSRHRSVKQCKLL</sequence>
<accession>A0A5N6YK40</accession>